<proteinExistence type="predicted"/>
<dbReference type="EMBL" id="SRMA01024156">
    <property type="protein sequence ID" value="TRZ01104.1"/>
    <property type="molecule type" value="Genomic_DNA"/>
</dbReference>
<feature type="region of interest" description="Disordered" evidence="1">
    <location>
        <begin position="17"/>
        <end position="39"/>
    </location>
</feature>
<evidence type="ECO:0000256" key="1">
    <source>
        <dbReference type="SAM" id="MobiDB-lite"/>
    </source>
</evidence>
<accession>A0A553RG04</accession>
<keyword evidence="3" id="KW-1185">Reference proteome</keyword>
<evidence type="ECO:0000313" key="3">
    <source>
        <dbReference type="Proteomes" id="UP000316079"/>
    </source>
</evidence>
<protein>
    <submittedName>
        <fullName evidence="2">Uncharacterized protein</fullName>
    </submittedName>
</protein>
<comment type="caution">
    <text evidence="2">The sequence shown here is derived from an EMBL/GenBank/DDBJ whole genome shotgun (WGS) entry which is preliminary data.</text>
</comment>
<dbReference type="AlphaFoldDB" id="A0A553RG04"/>
<gene>
    <name evidence="2" type="ORF">DNTS_007831</name>
</gene>
<feature type="compositionally biased region" description="Basic and acidic residues" evidence="1">
    <location>
        <begin position="24"/>
        <end position="33"/>
    </location>
</feature>
<dbReference type="OrthoDB" id="8960149at2759"/>
<name>A0A553RG04_9TELE</name>
<reference evidence="2 3" key="1">
    <citation type="journal article" date="2019" name="Sci. Data">
        <title>Hybrid genome assembly and annotation of Danionella translucida.</title>
        <authorList>
            <person name="Kadobianskyi M."/>
            <person name="Schulze L."/>
            <person name="Schuelke M."/>
            <person name="Judkewitz B."/>
        </authorList>
    </citation>
    <scope>NUCLEOTIDE SEQUENCE [LARGE SCALE GENOMIC DNA]</scope>
    <source>
        <strain evidence="2 3">Bolton</strain>
    </source>
</reference>
<sequence>MEIDLLANEETGQRSCLIPSVATRDAHKPEESAARFLQKKQRQIEEQRSLLEELARIEQDLKESIRREEKRQQELDQVRREENRIHWGSLTFLSLNQRTAKPWVTSYYKNIPMHIYCLPIDTVVRKQNTKKTKR</sequence>
<dbReference type="Proteomes" id="UP000316079">
    <property type="component" value="Unassembled WGS sequence"/>
</dbReference>
<organism evidence="2 3">
    <name type="scientific">Danionella cerebrum</name>
    <dbReference type="NCBI Taxonomy" id="2873325"/>
    <lineage>
        <taxon>Eukaryota</taxon>
        <taxon>Metazoa</taxon>
        <taxon>Chordata</taxon>
        <taxon>Craniata</taxon>
        <taxon>Vertebrata</taxon>
        <taxon>Euteleostomi</taxon>
        <taxon>Actinopterygii</taxon>
        <taxon>Neopterygii</taxon>
        <taxon>Teleostei</taxon>
        <taxon>Ostariophysi</taxon>
        <taxon>Cypriniformes</taxon>
        <taxon>Danionidae</taxon>
        <taxon>Danioninae</taxon>
        <taxon>Danionella</taxon>
    </lineage>
</organism>
<evidence type="ECO:0000313" key="2">
    <source>
        <dbReference type="EMBL" id="TRZ01104.1"/>
    </source>
</evidence>